<keyword evidence="2 6" id="KW-0288">FMN</keyword>
<dbReference type="EMBL" id="PGGN01000001">
    <property type="protein sequence ID" value="PSH60086.1"/>
    <property type="molecule type" value="Genomic_DNA"/>
</dbReference>
<comment type="cofactor">
    <cofactor evidence="6">
        <name>FMN</name>
        <dbReference type="ChEBI" id="CHEBI:58210"/>
    </cofactor>
    <text evidence="6">Binds 1 FMN per subunit.</text>
</comment>
<dbReference type="InterPro" id="IPR003680">
    <property type="entry name" value="Flavodoxin_fold"/>
</dbReference>
<accession>A0A2P7B0S9</accession>
<evidence type="ECO:0000313" key="8">
    <source>
        <dbReference type="EMBL" id="PSH60086.1"/>
    </source>
</evidence>
<dbReference type="GO" id="GO:0016652">
    <property type="term" value="F:oxidoreductase activity, acting on NAD(P)H as acceptor"/>
    <property type="evidence" value="ECO:0007669"/>
    <property type="project" value="UniProtKB-UniRule"/>
</dbReference>
<comment type="function">
    <text evidence="6">Quinone reductase that provides resistance to thiol-specific stress caused by electrophilic quinones.</text>
</comment>
<feature type="domain" description="Flavodoxin-like fold" evidence="7">
    <location>
        <begin position="3"/>
        <end position="195"/>
    </location>
</feature>
<dbReference type="EC" id="1.7.1.17" evidence="6"/>
<dbReference type="InterPro" id="IPR029039">
    <property type="entry name" value="Flavoprotein-like_sf"/>
</dbReference>
<keyword evidence="4 6" id="KW-0520">NAD</keyword>
<comment type="function">
    <text evidence="6">Also exhibits azoreductase activity. Catalyzes the reductive cleavage of the azo bond in aromatic azo compounds to the corresponding amines.</text>
</comment>
<dbReference type="PANTHER" id="PTHR43741">
    <property type="entry name" value="FMN-DEPENDENT NADH-AZOREDUCTASE 1"/>
    <property type="match status" value="1"/>
</dbReference>
<dbReference type="InterPro" id="IPR023048">
    <property type="entry name" value="NADH:quinone_OxRdtase_FMN_depd"/>
</dbReference>
<comment type="similarity">
    <text evidence="6">Belongs to the azoreductase type 1 family.</text>
</comment>
<dbReference type="Pfam" id="PF02525">
    <property type="entry name" value="Flavodoxin_2"/>
    <property type="match status" value="1"/>
</dbReference>
<dbReference type="Proteomes" id="UP000241158">
    <property type="component" value="Unassembled WGS sequence"/>
</dbReference>
<comment type="catalytic activity">
    <reaction evidence="5">
        <text>N,N-dimethyl-1,4-phenylenediamine + anthranilate + 2 NAD(+) = 2-(4-dimethylaminophenyl)diazenylbenzoate + 2 NADH + 2 H(+)</text>
        <dbReference type="Rhea" id="RHEA:55872"/>
        <dbReference type="ChEBI" id="CHEBI:15378"/>
        <dbReference type="ChEBI" id="CHEBI:15783"/>
        <dbReference type="ChEBI" id="CHEBI:16567"/>
        <dbReference type="ChEBI" id="CHEBI:57540"/>
        <dbReference type="ChEBI" id="CHEBI:57945"/>
        <dbReference type="ChEBI" id="CHEBI:71579"/>
        <dbReference type="EC" id="1.7.1.17"/>
    </reaction>
    <physiologicalReaction direction="right-to-left" evidence="5">
        <dbReference type="Rhea" id="RHEA:55874"/>
    </physiologicalReaction>
</comment>
<dbReference type="Gene3D" id="3.40.50.360">
    <property type="match status" value="1"/>
</dbReference>
<evidence type="ECO:0000256" key="2">
    <source>
        <dbReference type="ARBA" id="ARBA00022643"/>
    </source>
</evidence>
<keyword evidence="3 6" id="KW-0560">Oxidoreductase</keyword>
<evidence type="ECO:0000256" key="3">
    <source>
        <dbReference type="ARBA" id="ARBA00023002"/>
    </source>
</evidence>
<comment type="caution">
    <text evidence="6">Lacks conserved residue(s) required for the propagation of feature annotation.</text>
</comment>
<dbReference type="SUPFAM" id="SSF52218">
    <property type="entry name" value="Flavoproteins"/>
    <property type="match status" value="1"/>
</dbReference>
<comment type="subunit">
    <text evidence="6">Homodimer.</text>
</comment>
<dbReference type="GO" id="GO:0010181">
    <property type="term" value="F:FMN binding"/>
    <property type="evidence" value="ECO:0007669"/>
    <property type="project" value="UniProtKB-UniRule"/>
</dbReference>
<evidence type="ECO:0000256" key="4">
    <source>
        <dbReference type="ARBA" id="ARBA00023027"/>
    </source>
</evidence>
<gene>
    <name evidence="6" type="primary">azoR</name>
    <name evidence="8" type="ORF">CU100_05075</name>
</gene>
<evidence type="ECO:0000256" key="1">
    <source>
        <dbReference type="ARBA" id="ARBA00022630"/>
    </source>
</evidence>
<dbReference type="AlphaFoldDB" id="A0A2P7B0S9"/>
<organism evidence="8 9">
    <name type="scientific">Phyllobacterium endophyticum</name>
    <dbReference type="NCBI Taxonomy" id="1149773"/>
    <lineage>
        <taxon>Bacteria</taxon>
        <taxon>Pseudomonadati</taxon>
        <taxon>Pseudomonadota</taxon>
        <taxon>Alphaproteobacteria</taxon>
        <taxon>Hyphomicrobiales</taxon>
        <taxon>Phyllobacteriaceae</taxon>
        <taxon>Phyllobacterium</taxon>
    </lineage>
</organism>
<proteinExistence type="inferred from homology"/>
<sequence length="205" mass="21197">MSSILLITSSPRGSASHSTRVATELALKLQAKKPGAKITTRDLANNPLPHIDADYATGIYTPAESRSTQQQSVVGVSDALVDELLAADAIVIATGLINFNISSTLKAWIDHIARAGKTFSYGADGPKGLVTGKKVYLVIASGGVYSSGPAASFDHATPYLKATLGFLGMTDVEVIRIEGVAMGPEAEEKAVTSALNLTGNLALAA</sequence>
<evidence type="ECO:0000259" key="7">
    <source>
        <dbReference type="Pfam" id="PF02525"/>
    </source>
</evidence>
<evidence type="ECO:0000256" key="6">
    <source>
        <dbReference type="HAMAP-Rule" id="MF_01216"/>
    </source>
</evidence>
<comment type="catalytic activity">
    <reaction evidence="6">
        <text>2 a quinone + NADH + H(+) = 2 a 1,4-benzosemiquinone + NAD(+)</text>
        <dbReference type="Rhea" id="RHEA:65952"/>
        <dbReference type="ChEBI" id="CHEBI:15378"/>
        <dbReference type="ChEBI" id="CHEBI:57540"/>
        <dbReference type="ChEBI" id="CHEBI:57945"/>
        <dbReference type="ChEBI" id="CHEBI:132124"/>
        <dbReference type="ChEBI" id="CHEBI:134225"/>
    </reaction>
</comment>
<dbReference type="EC" id="1.6.5.-" evidence="6"/>
<protein>
    <recommendedName>
        <fullName evidence="6">FMN dependent NADH:quinone oxidoreductase</fullName>
        <ecNumber evidence="6">1.6.5.-</ecNumber>
    </recommendedName>
    <alternativeName>
        <fullName evidence="6">Azo-dye reductase</fullName>
    </alternativeName>
    <alternativeName>
        <fullName evidence="6">FMN-dependent NADH-azo compound oxidoreductase</fullName>
    </alternativeName>
    <alternativeName>
        <fullName evidence="6">FMN-dependent NADH-azoreductase</fullName>
        <ecNumber evidence="6">1.7.1.17</ecNumber>
    </alternativeName>
</protein>
<dbReference type="GO" id="GO:0009055">
    <property type="term" value="F:electron transfer activity"/>
    <property type="evidence" value="ECO:0007669"/>
    <property type="project" value="UniProtKB-UniRule"/>
</dbReference>
<evidence type="ECO:0000313" key="9">
    <source>
        <dbReference type="Proteomes" id="UP000241158"/>
    </source>
</evidence>
<feature type="binding site" evidence="6">
    <location>
        <position position="10"/>
    </location>
    <ligand>
        <name>FMN</name>
        <dbReference type="ChEBI" id="CHEBI:58210"/>
    </ligand>
</feature>
<comment type="caution">
    <text evidence="8">The sequence shown here is derived from an EMBL/GenBank/DDBJ whole genome shotgun (WGS) entry which is preliminary data.</text>
</comment>
<dbReference type="OrthoDB" id="9787136at2"/>
<feature type="binding site" evidence="6">
    <location>
        <begin position="16"/>
        <end position="18"/>
    </location>
    <ligand>
        <name>FMN</name>
        <dbReference type="ChEBI" id="CHEBI:58210"/>
    </ligand>
</feature>
<keyword evidence="9" id="KW-1185">Reference proteome</keyword>
<name>A0A2P7B0S9_9HYPH</name>
<reference evidence="9" key="1">
    <citation type="submission" date="2017-11" db="EMBL/GenBank/DDBJ databases">
        <authorList>
            <person name="Kuznetsova I."/>
            <person name="Sazanova A."/>
            <person name="Chirak E."/>
            <person name="Safronova V."/>
            <person name="Willems A."/>
        </authorList>
    </citation>
    <scope>NUCLEOTIDE SEQUENCE [LARGE SCALE GENOMIC DNA]</scope>
    <source>
        <strain evidence="9">PEPV15</strain>
    </source>
</reference>
<dbReference type="HAMAP" id="MF_01216">
    <property type="entry name" value="Azoreductase_type1"/>
    <property type="match status" value="1"/>
</dbReference>
<evidence type="ECO:0000256" key="5">
    <source>
        <dbReference type="ARBA" id="ARBA00048542"/>
    </source>
</evidence>
<dbReference type="RefSeq" id="WP_106715399.1">
    <property type="nucleotide sequence ID" value="NZ_JACHXT010000004.1"/>
</dbReference>
<dbReference type="GO" id="GO:0016655">
    <property type="term" value="F:oxidoreductase activity, acting on NAD(P)H, quinone or similar compound as acceptor"/>
    <property type="evidence" value="ECO:0007669"/>
    <property type="project" value="InterPro"/>
</dbReference>
<dbReference type="InterPro" id="IPR050104">
    <property type="entry name" value="FMN-dep_NADH:Q_OxRdtase_AzoR1"/>
</dbReference>
<dbReference type="PANTHER" id="PTHR43741:SF4">
    <property type="entry name" value="FMN-DEPENDENT NADH:QUINONE OXIDOREDUCTASE"/>
    <property type="match status" value="1"/>
</dbReference>
<keyword evidence="1 6" id="KW-0285">Flavoprotein</keyword>